<gene>
    <name evidence="1" type="ORF">LCGC14_2251580</name>
</gene>
<reference evidence="1" key="1">
    <citation type="journal article" date="2015" name="Nature">
        <title>Complex archaea that bridge the gap between prokaryotes and eukaryotes.</title>
        <authorList>
            <person name="Spang A."/>
            <person name="Saw J.H."/>
            <person name="Jorgensen S.L."/>
            <person name="Zaremba-Niedzwiedzka K."/>
            <person name="Martijn J."/>
            <person name="Lind A.E."/>
            <person name="van Eijk R."/>
            <person name="Schleper C."/>
            <person name="Guy L."/>
            <person name="Ettema T.J."/>
        </authorList>
    </citation>
    <scope>NUCLEOTIDE SEQUENCE</scope>
</reference>
<evidence type="ECO:0000313" key="1">
    <source>
        <dbReference type="EMBL" id="KKL55825.1"/>
    </source>
</evidence>
<dbReference type="AlphaFoldDB" id="A0A0F9FEZ7"/>
<name>A0A0F9FEZ7_9ZZZZ</name>
<proteinExistence type="predicted"/>
<accession>A0A0F9FEZ7</accession>
<organism evidence="1">
    <name type="scientific">marine sediment metagenome</name>
    <dbReference type="NCBI Taxonomy" id="412755"/>
    <lineage>
        <taxon>unclassified sequences</taxon>
        <taxon>metagenomes</taxon>
        <taxon>ecological metagenomes</taxon>
    </lineage>
</organism>
<dbReference type="EMBL" id="LAZR01030700">
    <property type="protein sequence ID" value="KKL55825.1"/>
    <property type="molecule type" value="Genomic_DNA"/>
</dbReference>
<comment type="caution">
    <text evidence="1">The sequence shown here is derived from an EMBL/GenBank/DDBJ whole genome shotgun (WGS) entry which is preliminary data.</text>
</comment>
<sequence length="127" mass="14824">MNQELAIETIVVLDKLVQRAVKIASRPPYGECGRDEAQFAKLGISDDGIAVLRWPRVETWGEDSTLETEEVSFPARFLFISDVELAAWQLEQKNEYECRQAQRIREYEQRLEAKERAEFERLKARYG</sequence>
<protein>
    <submittedName>
        <fullName evidence="1">Uncharacterized protein</fullName>
    </submittedName>
</protein>